<feature type="transmembrane region" description="Helical" evidence="11">
    <location>
        <begin position="110"/>
        <end position="133"/>
    </location>
</feature>
<dbReference type="PANTHER" id="PTHR10110:SF86">
    <property type="entry name" value="SODIUM_HYDROGEN EXCHANGER 7"/>
    <property type="match status" value="1"/>
</dbReference>
<feature type="transmembrane region" description="Helical" evidence="11">
    <location>
        <begin position="29"/>
        <end position="47"/>
    </location>
</feature>
<dbReference type="PANTHER" id="PTHR10110">
    <property type="entry name" value="SODIUM/HYDROGEN EXCHANGER"/>
    <property type="match status" value="1"/>
</dbReference>
<keyword evidence="6" id="KW-0915">Sodium</keyword>
<evidence type="ECO:0000313" key="13">
    <source>
        <dbReference type="EMBL" id="NYE75583.1"/>
    </source>
</evidence>
<evidence type="ECO:0000256" key="1">
    <source>
        <dbReference type="ARBA" id="ARBA00004651"/>
    </source>
</evidence>
<dbReference type="Proteomes" id="UP000569914">
    <property type="component" value="Unassembled WGS sequence"/>
</dbReference>
<feature type="transmembrane region" description="Helical" evidence="11">
    <location>
        <begin position="180"/>
        <end position="200"/>
    </location>
</feature>
<dbReference type="InterPro" id="IPR018422">
    <property type="entry name" value="Cation/H_exchanger_CPA1"/>
</dbReference>
<keyword evidence="14" id="KW-1185">Reference proteome</keyword>
<evidence type="ECO:0000256" key="10">
    <source>
        <dbReference type="SAM" id="Coils"/>
    </source>
</evidence>
<sequence length="578" mass="62142">MDGAQLLLVVIAAIVVTAVAHRRGLQTPLILVVVGTAVSFIPGLPRFEIEPELILSFVLPPLLYSTALEFSLIHFLRNLRPILGLGILLVVATTLVVGGAANIMVNELTLGAALVLGAVVAPPDAVSAVAIGRRLGLSKRVMTILTGESLVNDAAALTLFTITTVAVTQQTAFIESPVLFFGYGAVVGLLVGLVLAVIVLRTRSRLNNAGLETVLGIVVPFAAYLIAEELHASGVVAVVAAGFLIGHNADRTGVATRMQERDVWRTVSVLLEAFVFAYMGLQVKFVLDDVVAEGRPIGGVLLAALGVLLVVILVRVAWVLLDHARLVGQARLGRWFLRDRPNARKAIKRARHREGQLPPEQRVLPLKSDLVISWTGMRGVVTLAAAAGIPAVTASGAEFPGRATIQVIALVVAIGTLLIQGATLPAFIRSLKLDPAADEAYTAQQHRHAQQVILRAGQDTMRELFARLAEQKGSGVDPAAVEAFAARFAEAQRARQRVVDDLEPAEADGELDGRHDAKRQLMAEQFQQARLEMVRAQRRALTAERDAFRLDDDVYRELIEQLDLDEASVTARLSSRLQ</sequence>
<evidence type="ECO:0000256" key="8">
    <source>
        <dbReference type="ARBA" id="ARBA00023136"/>
    </source>
</evidence>
<dbReference type="GO" id="GO:0098719">
    <property type="term" value="P:sodium ion import across plasma membrane"/>
    <property type="evidence" value="ECO:0007669"/>
    <property type="project" value="TreeGrafter"/>
</dbReference>
<keyword evidence="3" id="KW-1003">Cell membrane</keyword>
<dbReference type="InterPro" id="IPR006153">
    <property type="entry name" value="Cation/H_exchanger_TM"/>
</dbReference>
<protein>
    <submittedName>
        <fullName evidence="13">CPA1 family monovalent cation:H+ antiporter</fullName>
    </submittedName>
</protein>
<evidence type="ECO:0000256" key="3">
    <source>
        <dbReference type="ARBA" id="ARBA00022475"/>
    </source>
</evidence>
<dbReference type="Gene3D" id="6.10.140.1330">
    <property type="match status" value="1"/>
</dbReference>
<evidence type="ECO:0000259" key="12">
    <source>
        <dbReference type="Pfam" id="PF00999"/>
    </source>
</evidence>
<evidence type="ECO:0000256" key="6">
    <source>
        <dbReference type="ARBA" id="ARBA00023053"/>
    </source>
</evidence>
<dbReference type="Pfam" id="PF00999">
    <property type="entry name" value="Na_H_Exchanger"/>
    <property type="match status" value="1"/>
</dbReference>
<evidence type="ECO:0000256" key="2">
    <source>
        <dbReference type="ARBA" id="ARBA00022448"/>
    </source>
</evidence>
<proteinExistence type="predicted"/>
<dbReference type="GO" id="GO:0015385">
    <property type="term" value="F:sodium:proton antiporter activity"/>
    <property type="evidence" value="ECO:0007669"/>
    <property type="project" value="InterPro"/>
</dbReference>
<evidence type="ECO:0000256" key="9">
    <source>
        <dbReference type="ARBA" id="ARBA00023201"/>
    </source>
</evidence>
<keyword evidence="2" id="KW-0813">Transport</keyword>
<feature type="coiled-coil region" evidence="10">
    <location>
        <begin position="519"/>
        <end position="546"/>
    </location>
</feature>
<feature type="transmembrane region" description="Helical" evidence="11">
    <location>
        <begin position="232"/>
        <end position="250"/>
    </location>
</feature>
<feature type="transmembrane region" description="Helical" evidence="11">
    <location>
        <begin position="154"/>
        <end position="174"/>
    </location>
</feature>
<keyword evidence="10" id="KW-0175">Coiled coil</keyword>
<keyword evidence="7" id="KW-0406">Ion transport</keyword>
<keyword evidence="5 11" id="KW-1133">Transmembrane helix</keyword>
<evidence type="ECO:0000256" key="11">
    <source>
        <dbReference type="SAM" id="Phobius"/>
    </source>
</evidence>
<dbReference type="GO" id="GO:0005886">
    <property type="term" value="C:plasma membrane"/>
    <property type="evidence" value="ECO:0007669"/>
    <property type="project" value="UniProtKB-SubCell"/>
</dbReference>
<feature type="transmembrane region" description="Helical" evidence="11">
    <location>
        <begin position="262"/>
        <end position="281"/>
    </location>
</feature>
<feature type="transmembrane region" description="Helical" evidence="11">
    <location>
        <begin position="371"/>
        <end position="393"/>
    </location>
</feature>
<reference evidence="13 14" key="1">
    <citation type="submission" date="2020-07" db="EMBL/GenBank/DDBJ databases">
        <title>Sequencing the genomes of 1000 actinobacteria strains.</title>
        <authorList>
            <person name="Klenk H.-P."/>
        </authorList>
    </citation>
    <scope>NUCLEOTIDE SEQUENCE [LARGE SCALE GENOMIC DNA]</scope>
    <source>
        <strain evidence="13 14">DSM 22083</strain>
    </source>
</reference>
<feature type="transmembrane region" description="Helical" evidence="11">
    <location>
        <begin position="6"/>
        <end position="22"/>
    </location>
</feature>
<feature type="domain" description="Cation/H+ exchanger transmembrane" evidence="12">
    <location>
        <begin position="11"/>
        <end position="427"/>
    </location>
</feature>
<keyword evidence="4 11" id="KW-0812">Transmembrane</keyword>
<gene>
    <name evidence="13" type="ORF">BKA15_006912</name>
</gene>
<feature type="transmembrane region" description="Helical" evidence="11">
    <location>
        <begin position="53"/>
        <end position="75"/>
    </location>
</feature>
<evidence type="ECO:0000256" key="5">
    <source>
        <dbReference type="ARBA" id="ARBA00022989"/>
    </source>
</evidence>
<feature type="transmembrane region" description="Helical" evidence="11">
    <location>
        <begin position="301"/>
        <end position="321"/>
    </location>
</feature>
<feature type="transmembrane region" description="Helical" evidence="11">
    <location>
        <begin position="405"/>
        <end position="428"/>
    </location>
</feature>
<organism evidence="13 14">
    <name type="scientific">Microlunatus parietis</name>
    <dbReference type="NCBI Taxonomy" id="682979"/>
    <lineage>
        <taxon>Bacteria</taxon>
        <taxon>Bacillati</taxon>
        <taxon>Actinomycetota</taxon>
        <taxon>Actinomycetes</taxon>
        <taxon>Propionibacteriales</taxon>
        <taxon>Propionibacteriaceae</taxon>
        <taxon>Microlunatus</taxon>
    </lineage>
</organism>
<dbReference type="RefSeq" id="WP_179758064.1">
    <property type="nucleotide sequence ID" value="NZ_JACCBU010000001.1"/>
</dbReference>
<dbReference type="AlphaFoldDB" id="A0A7Y9LG79"/>
<keyword evidence="9" id="KW-0739">Sodium transport</keyword>
<feature type="transmembrane region" description="Helical" evidence="11">
    <location>
        <begin position="82"/>
        <end position="104"/>
    </location>
</feature>
<accession>A0A7Y9LG79</accession>
<dbReference type="GO" id="GO:0015386">
    <property type="term" value="F:potassium:proton antiporter activity"/>
    <property type="evidence" value="ECO:0007669"/>
    <property type="project" value="TreeGrafter"/>
</dbReference>
<feature type="transmembrane region" description="Helical" evidence="11">
    <location>
        <begin position="209"/>
        <end position="226"/>
    </location>
</feature>
<dbReference type="GO" id="GO:0051453">
    <property type="term" value="P:regulation of intracellular pH"/>
    <property type="evidence" value="ECO:0007669"/>
    <property type="project" value="TreeGrafter"/>
</dbReference>
<keyword evidence="8 11" id="KW-0472">Membrane</keyword>
<comment type="subcellular location">
    <subcellularLocation>
        <location evidence="1">Cell membrane</location>
        <topology evidence="1">Multi-pass membrane protein</topology>
    </subcellularLocation>
</comment>
<evidence type="ECO:0000256" key="4">
    <source>
        <dbReference type="ARBA" id="ARBA00022692"/>
    </source>
</evidence>
<dbReference type="EMBL" id="JACCBU010000001">
    <property type="protein sequence ID" value="NYE75583.1"/>
    <property type="molecule type" value="Genomic_DNA"/>
</dbReference>
<name>A0A7Y9LG79_9ACTN</name>
<comment type="caution">
    <text evidence="13">The sequence shown here is derived from an EMBL/GenBank/DDBJ whole genome shotgun (WGS) entry which is preliminary data.</text>
</comment>
<evidence type="ECO:0000313" key="14">
    <source>
        <dbReference type="Proteomes" id="UP000569914"/>
    </source>
</evidence>
<evidence type="ECO:0000256" key="7">
    <source>
        <dbReference type="ARBA" id="ARBA00023065"/>
    </source>
</evidence>